<reference evidence="5" key="1">
    <citation type="submission" date="2015-11" db="EMBL/GenBank/DDBJ databases">
        <title>De novo transcriptome assembly of four potential Pierce s Disease insect vectors from Arizona vineyards.</title>
        <authorList>
            <person name="Tassone E.E."/>
        </authorList>
    </citation>
    <scope>NUCLEOTIDE SEQUENCE</scope>
</reference>
<feature type="region of interest" description="Disordered" evidence="2">
    <location>
        <begin position="335"/>
        <end position="354"/>
    </location>
</feature>
<protein>
    <submittedName>
        <fullName evidence="5">Uncharacterized protein</fullName>
    </submittedName>
</protein>
<dbReference type="AlphaFoldDB" id="A0A1B6HLD7"/>
<evidence type="ECO:0000313" key="5">
    <source>
        <dbReference type="EMBL" id="JAS75498.1"/>
    </source>
</evidence>
<feature type="coiled-coil region" evidence="1">
    <location>
        <begin position="40"/>
        <end position="104"/>
    </location>
</feature>
<feature type="transmembrane region" description="Helical" evidence="3">
    <location>
        <begin position="362"/>
        <end position="383"/>
    </location>
</feature>
<evidence type="ECO:0000256" key="1">
    <source>
        <dbReference type="SAM" id="Coils"/>
    </source>
</evidence>
<feature type="signal peptide" evidence="4">
    <location>
        <begin position="1"/>
        <end position="23"/>
    </location>
</feature>
<organism evidence="5">
    <name type="scientific">Homalodisca liturata</name>
    <dbReference type="NCBI Taxonomy" id="320908"/>
    <lineage>
        <taxon>Eukaryota</taxon>
        <taxon>Metazoa</taxon>
        <taxon>Ecdysozoa</taxon>
        <taxon>Arthropoda</taxon>
        <taxon>Hexapoda</taxon>
        <taxon>Insecta</taxon>
        <taxon>Pterygota</taxon>
        <taxon>Neoptera</taxon>
        <taxon>Paraneoptera</taxon>
        <taxon>Hemiptera</taxon>
        <taxon>Auchenorrhyncha</taxon>
        <taxon>Membracoidea</taxon>
        <taxon>Cicadellidae</taxon>
        <taxon>Cicadellinae</taxon>
        <taxon>Proconiini</taxon>
        <taxon>Homalodisca</taxon>
    </lineage>
</organism>
<evidence type="ECO:0000256" key="3">
    <source>
        <dbReference type="SAM" id="Phobius"/>
    </source>
</evidence>
<gene>
    <name evidence="5" type="ORF">g.8031</name>
</gene>
<keyword evidence="3" id="KW-0812">Transmembrane</keyword>
<evidence type="ECO:0000256" key="4">
    <source>
        <dbReference type="SAM" id="SignalP"/>
    </source>
</evidence>
<dbReference type="EMBL" id="GECU01032208">
    <property type="protein sequence ID" value="JAS75498.1"/>
    <property type="molecule type" value="Transcribed_RNA"/>
</dbReference>
<keyword evidence="1" id="KW-0175">Coiled coil</keyword>
<feature type="compositionally biased region" description="Low complexity" evidence="2">
    <location>
        <begin position="335"/>
        <end position="346"/>
    </location>
</feature>
<name>A0A1B6HLD7_9HEMI</name>
<sequence length="389" mass="42805">KFAAKELAVSALLLGACIRAADPLADCKDAVADSLPAAVKNALSDKVKELETEAGKYKALVTDKTDEKKKLCEEFKKEGMESYVKELKDAVAKIEDANKEHSSNLNSSKVQDMSLDEVKGAQEKVETSIKEALVILEKYLPFYYDSRDNDFKKKTCDKLVEAVKKVAEDVTAKKNDVEDKTKKTKDEIKAKITEAERNLNAEKNKHGANDKEKQKVNDFIATQVKDVRKLLDEYVKKCDEIYAKVEDAHKTNANNLNADEIKKQLTKANEDIFGNSKRKEDVSANIDVLKYLASASGNVSALHREKTVEGLSKGDKTGKFRSIISKINDEFVLGTGETSESTTTSTPAQKGEDGKDASVSKAWFIVGGILLLVLVVAIVYFAFASSGSK</sequence>
<feature type="non-terminal residue" evidence="5">
    <location>
        <position position="1"/>
    </location>
</feature>
<keyword evidence="4" id="KW-0732">Signal</keyword>
<accession>A0A1B6HLD7</accession>
<feature type="chain" id="PRO_5008584413" evidence="4">
    <location>
        <begin position="24"/>
        <end position="389"/>
    </location>
</feature>
<keyword evidence="3" id="KW-1133">Transmembrane helix</keyword>
<evidence type="ECO:0000256" key="2">
    <source>
        <dbReference type="SAM" id="MobiDB-lite"/>
    </source>
</evidence>
<proteinExistence type="predicted"/>
<keyword evidence="3" id="KW-0472">Membrane</keyword>
<feature type="coiled-coil region" evidence="1">
    <location>
        <begin position="160"/>
        <end position="205"/>
    </location>
</feature>